<dbReference type="AlphaFoldDB" id="A0A2A1K8J8"/>
<sequence>MNFDEIYHKYHRFIHYLLKRYYVKYNYDEFYQLLLIKLWQLSKNYNKNSNICLSSYLYQRLNFYLIDLFRKENLKPELVEVDDLQTPQITSINTETTFFNYNDISKILNTQELAWYNYFIQGYKQFEIADLMHVSLSSIKKYKSSSIKKLTDYYFKGE</sequence>
<keyword evidence="5" id="KW-1185">Reference proteome</keyword>
<dbReference type="EMBL" id="JAVSOO010000042">
    <property type="protein sequence ID" value="MDT4287590.1"/>
    <property type="molecule type" value="Genomic_DNA"/>
</dbReference>
<dbReference type="InterPro" id="IPR013325">
    <property type="entry name" value="RNA_pol_sigma_r2"/>
</dbReference>
<dbReference type="SUPFAM" id="SSF88659">
    <property type="entry name" value="Sigma3 and sigma4 domains of RNA polymerase sigma factors"/>
    <property type="match status" value="1"/>
</dbReference>
<proteinExistence type="predicted"/>
<evidence type="ECO:0000313" key="2">
    <source>
        <dbReference type="EMBL" id="MDT4287590.1"/>
    </source>
</evidence>
<name>A0A2A1K8J8_STAHA</name>
<evidence type="ECO:0000259" key="1">
    <source>
        <dbReference type="Pfam" id="PF04542"/>
    </source>
</evidence>
<accession>A0A2A1K8J8</accession>
<dbReference type="GO" id="GO:0003700">
    <property type="term" value="F:DNA-binding transcription factor activity"/>
    <property type="evidence" value="ECO:0007669"/>
    <property type="project" value="InterPro"/>
</dbReference>
<dbReference type="SUPFAM" id="SSF88946">
    <property type="entry name" value="Sigma2 domain of RNA polymerase sigma factors"/>
    <property type="match status" value="1"/>
</dbReference>
<evidence type="ECO:0000313" key="4">
    <source>
        <dbReference type="Proteomes" id="UP000238153"/>
    </source>
</evidence>
<dbReference type="InterPro" id="IPR013324">
    <property type="entry name" value="RNA_pol_sigma_r3/r4-like"/>
</dbReference>
<gene>
    <name evidence="3" type="ORF">CV019_13635</name>
    <name evidence="2" type="ORF">RO950_11445</name>
</gene>
<dbReference type="NCBIfam" id="TIGR02937">
    <property type="entry name" value="sigma70-ECF"/>
    <property type="match status" value="1"/>
</dbReference>
<dbReference type="STRING" id="1283.ShL2_01031"/>
<dbReference type="Gene3D" id="1.10.1740.10">
    <property type="match status" value="1"/>
</dbReference>
<organism evidence="3 4">
    <name type="scientific">Staphylococcus haemolyticus</name>
    <dbReference type="NCBI Taxonomy" id="1283"/>
    <lineage>
        <taxon>Bacteria</taxon>
        <taxon>Bacillati</taxon>
        <taxon>Bacillota</taxon>
        <taxon>Bacilli</taxon>
        <taxon>Bacillales</taxon>
        <taxon>Staphylococcaceae</taxon>
        <taxon>Staphylococcus</taxon>
    </lineage>
</organism>
<protein>
    <submittedName>
        <fullName evidence="3">Sigma-70 family RNA polymerase sigma factor</fullName>
    </submittedName>
</protein>
<dbReference type="Proteomes" id="UP000238153">
    <property type="component" value="Unassembled WGS sequence"/>
</dbReference>
<dbReference type="EMBL" id="PGWX01000523">
    <property type="protein sequence ID" value="PPJ69664.1"/>
    <property type="molecule type" value="Genomic_DNA"/>
</dbReference>
<dbReference type="OMA" id="IILCENH"/>
<comment type="caution">
    <text evidence="3">The sequence shown here is derived from an EMBL/GenBank/DDBJ whole genome shotgun (WGS) entry which is preliminary data.</text>
</comment>
<feature type="domain" description="RNA polymerase sigma-70 region 2" evidence="1">
    <location>
        <begin position="6"/>
        <end position="73"/>
    </location>
</feature>
<dbReference type="Proteomes" id="UP001269271">
    <property type="component" value="Unassembled WGS sequence"/>
</dbReference>
<dbReference type="GeneID" id="93780560"/>
<reference evidence="2 5" key="2">
    <citation type="submission" date="2023-08" db="EMBL/GenBank/DDBJ databases">
        <title>Genomic surveillance of Staphylococcus haemolyticus neonatal outbreak in southern France.</title>
        <authorList>
            <person name="Magnan C."/>
            <person name="Morsli M."/>
            <person name="Thiery B."/>
            <person name="Salipante F."/>
            <person name="Attar J."/>
            <person name="Massimo D.M."/>
            <person name="Ory J."/>
            <person name="Pantel A."/>
            <person name="Lavigne J.-P."/>
        </authorList>
    </citation>
    <scope>NUCLEOTIDE SEQUENCE [LARGE SCALE GENOMIC DNA]</scope>
    <source>
        <strain evidence="2 5">NSH026</strain>
    </source>
</reference>
<evidence type="ECO:0000313" key="5">
    <source>
        <dbReference type="Proteomes" id="UP001269271"/>
    </source>
</evidence>
<dbReference type="InterPro" id="IPR014284">
    <property type="entry name" value="RNA_pol_sigma-70_dom"/>
</dbReference>
<dbReference type="InterPro" id="IPR007627">
    <property type="entry name" value="RNA_pol_sigma70_r2"/>
</dbReference>
<dbReference type="RefSeq" id="WP_011275449.1">
    <property type="nucleotide sequence ID" value="NZ_BKAY01000019.1"/>
</dbReference>
<reference evidence="3 4" key="1">
    <citation type="submission" date="2017-11" db="EMBL/GenBank/DDBJ databases">
        <authorList>
            <person name="Founou R.C."/>
            <person name="Founou L."/>
            <person name="Allam M."/>
            <person name="Ismail A."/>
            <person name="Essack S.Y."/>
        </authorList>
    </citation>
    <scope>NUCLEOTIDE SEQUENCE [LARGE SCALE GENOMIC DNA]</scope>
    <source>
        <strain evidence="3 4">G811N2B1</strain>
    </source>
</reference>
<dbReference type="GO" id="GO:0006352">
    <property type="term" value="P:DNA-templated transcription initiation"/>
    <property type="evidence" value="ECO:0007669"/>
    <property type="project" value="InterPro"/>
</dbReference>
<dbReference type="Pfam" id="PF04542">
    <property type="entry name" value="Sigma70_r2"/>
    <property type="match status" value="1"/>
</dbReference>
<evidence type="ECO:0000313" key="3">
    <source>
        <dbReference type="EMBL" id="PPJ69664.1"/>
    </source>
</evidence>
<dbReference type="KEGG" id="shh:ShL2_01031"/>